<evidence type="ECO:0000313" key="1">
    <source>
        <dbReference type="EMBL" id="KAG6536453.1"/>
    </source>
</evidence>
<organism evidence="1 2">
    <name type="scientific">Zingiber officinale</name>
    <name type="common">Ginger</name>
    <name type="synonym">Amomum zingiber</name>
    <dbReference type="NCBI Taxonomy" id="94328"/>
    <lineage>
        <taxon>Eukaryota</taxon>
        <taxon>Viridiplantae</taxon>
        <taxon>Streptophyta</taxon>
        <taxon>Embryophyta</taxon>
        <taxon>Tracheophyta</taxon>
        <taxon>Spermatophyta</taxon>
        <taxon>Magnoliopsida</taxon>
        <taxon>Liliopsida</taxon>
        <taxon>Zingiberales</taxon>
        <taxon>Zingiberaceae</taxon>
        <taxon>Zingiber</taxon>
    </lineage>
</organism>
<accession>A0A8J5IMQ2</accession>
<dbReference type="PANTHER" id="PTHR33144">
    <property type="entry name" value="OS10G0409366 PROTEIN-RELATED"/>
    <property type="match status" value="1"/>
</dbReference>
<dbReference type="PANTHER" id="PTHR33144:SF25">
    <property type="entry name" value="DUF4216 DOMAIN-CONTAINING PROTEIN"/>
    <property type="match status" value="1"/>
</dbReference>
<dbReference type="AlphaFoldDB" id="A0A8J5IMQ2"/>
<gene>
    <name evidence="1" type="ORF">ZIOFF_001509</name>
</gene>
<name>A0A8J5IMQ2_ZINOF</name>
<evidence type="ECO:0000313" key="2">
    <source>
        <dbReference type="Proteomes" id="UP000734854"/>
    </source>
</evidence>
<reference evidence="1 2" key="1">
    <citation type="submission" date="2020-08" db="EMBL/GenBank/DDBJ databases">
        <title>Plant Genome Project.</title>
        <authorList>
            <person name="Zhang R.-G."/>
        </authorList>
    </citation>
    <scope>NUCLEOTIDE SEQUENCE [LARGE SCALE GENOMIC DNA]</scope>
    <source>
        <tissue evidence="1">Rhizome</tissue>
    </source>
</reference>
<comment type="caution">
    <text evidence="1">The sequence shown here is derived from an EMBL/GenBank/DDBJ whole genome shotgun (WGS) entry which is preliminary data.</text>
</comment>
<proteinExistence type="predicted"/>
<dbReference type="Proteomes" id="UP000734854">
    <property type="component" value="Unassembled WGS sequence"/>
</dbReference>
<dbReference type="EMBL" id="JACMSC010000001">
    <property type="protein sequence ID" value="KAG6536453.1"/>
    <property type="molecule type" value="Genomic_DNA"/>
</dbReference>
<keyword evidence="2" id="KW-1185">Reference proteome</keyword>
<sequence>MVPKRRTKRKSRFKLQAEIDMQPPSIDGQNIEGTLNNQRDVVSNQLHVDVQGNAPLVDNMSSVPNQNDDMNQEYNEVSENEHNAKRKKRGPTFIKEIWGRPSTLPHIKILCDDMGRPIGTKKKNKFTDFLGSLARNGRYCPIDVEDWHKISMDKKKDMLNVIKDKYDLPLGTENWTLCSIAKKWRNWKSELKRKYLILSCQFKLFYNKEMKELK</sequence>
<protein>
    <submittedName>
        <fullName evidence="1">Uncharacterized protein</fullName>
    </submittedName>
</protein>